<evidence type="ECO:0000256" key="4">
    <source>
        <dbReference type="ARBA" id="ARBA00047720"/>
    </source>
</evidence>
<dbReference type="Pfam" id="PF01979">
    <property type="entry name" value="Amidohydro_1"/>
    <property type="match status" value="1"/>
</dbReference>
<protein>
    <recommendedName>
        <fullName evidence="2">adenine deaminase</fullName>
        <ecNumber evidence="2">3.5.4.2</ecNumber>
    </recommendedName>
</protein>
<gene>
    <name evidence="7" type="ORF">J9317_02040</name>
</gene>
<feature type="domain" description="Amidohydrolase-related" evidence="5">
    <location>
        <begin position="78"/>
        <end position="362"/>
    </location>
</feature>
<dbReference type="PANTHER" id="PTHR11113:SF6">
    <property type="entry name" value="ADENINE DEAMINASE YERA-RELATED"/>
    <property type="match status" value="1"/>
</dbReference>
<evidence type="ECO:0000256" key="2">
    <source>
        <dbReference type="ARBA" id="ARBA00012782"/>
    </source>
</evidence>
<evidence type="ECO:0000256" key="3">
    <source>
        <dbReference type="ARBA" id="ARBA00022801"/>
    </source>
</evidence>
<evidence type="ECO:0000256" key="1">
    <source>
        <dbReference type="ARBA" id="ARBA00006773"/>
    </source>
</evidence>
<dbReference type="Pfam" id="PF13382">
    <property type="entry name" value="Adenine_deam_C"/>
    <property type="match status" value="1"/>
</dbReference>
<dbReference type="RefSeq" id="WP_211556085.1">
    <property type="nucleotide sequence ID" value="NZ_JAGVRK010000001.1"/>
</dbReference>
<organism evidence="7 8">
    <name type="scientific">Metabacillus flavus</name>
    <dbReference type="NCBI Taxonomy" id="2823519"/>
    <lineage>
        <taxon>Bacteria</taxon>
        <taxon>Bacillati</taxon>
        <taxon>Bacillota</taxon>
        <taxon>Bacilli</taxon>
        <taxon>Bacillales</taxon>
        <taxon>Bacillaceae</taxon>
        <taxon>Metabacillus</taxon>
    </lineage>
</organism>
<dbReference type="InterPro" id="IPR011059">
    <property type="entry name" value="Metal-dep_hydrolase_composite"/>
</dbReference>
<keyword evidence="3" id="KW-0378">Hydrolase</keyword>
<dbReference type="EC" id="3.5.4.2" evidence="2"/>
<name>A0ABS5LAE5_9BACI</name>
<proteinExistence type="inferred from homology"/>
<evidence type="ECO:0000259" key="6">
    <source>
        <dbReference type="Pfam" id="PF13382"/>
    </source>
</evidence>
<evidence type="ECO:0000259" key="5">
    <source>
        <dbReference type="Pfam" id="PF01979"/>
    </source>
</evidence>
<dbReference type="SUPFAM" id="SSF51338">
    <property type="entry name" value="Composite domain of metallo-dependent hydrolases"/>
    <property type="match status" value="1"/>
</dbReference>
<dbReference type="EMBL" id="JAGVRK010000001">
    <property type="protein sequence ID" value="MBS2967553.1"/>
    <property type="molecule type" value="Genomic_DNA"/>
</dbReference>
<sequence length="580" mass="65923">MPEHRAVWKNDQIRKQIQVLDQEVAPTILLKNAVILNSYLKQWIHGNVWIYGDRIVYIGEELPKHSDQTEIMDCEGLYLVPGYIEPHAHPFQLYNPQTLARYAAQYGTTAMISDNLKLLFQNDQKKALTLVRRCSEEPFHHYWWARFDLQSEVEKEDIILSPDRISAWLDHDCVLQGGELTGWPSLIAGDDLMLDRIQEAKKKRKRVEGHFPGASEKTLTKMKLFGIDADHEAMTGKEVYSRLLAGYTVALRHSSIRPDLPKLLKEIKELPIASYEHLFLTTDGATPAFYKDGVTNPLIEMALNEGIDPIDAYHMASFNIARYYGIDHLLGSAAAGRFATLNFLDDPSKPNPVHVMAKGKWLKKNHQNVQEDLQELPWKDCGFSPLSMTWGLTMDDLQFSMPLGLHMVNGVIMQPYSVSRDLATDELSIEHDESFLALIDRNGNWRINTVLKGFGGVKGLASSFSATGDILLIGKNKEDMIAAYKQMVEIGGGIVICEDGSIRYELQLELNGTASKAELPELMDKYREFHSFLKERGYAFEDPIYTLFFLSSTHLPFVRITPRGIFDVKKKTILFPSIMR</sequence>
<dbReference type="InterPro" id="IPR032466">
    <property type="entry name" value="Metal_Hydrolase"/>
</dbReference>
<evidence type="ECO:0000313" key="7">
    <source>
        <dbReference type="EMBL" id="MBS2967553.1"/>
    </source>
</evidence>
<reference evidence="7 8" key="1">
    <citation type="submission" date="2021-04" db="EMBL/GenBank/DDBJ databases">
        <title>Metabacillus sp. strain KIGAM252 whole genome sequence.</title>
        <authorList>
            <person name="Seo M.-J."/>
            <person name="Cho E.-S."/>
            <person name="Hwang C.Y."/>
            <person name="Yoon D.J."/>
        </authorList>
    </citation>
    <scope>NUCLEOTIDE SEQUENCE [LARGE SCALE GENOMIC DNA]</scope>
    <source>
        <strain evidence="7 8">KIGAM252</strain>
    </source>
</reference>
<dbReference type="InterPro" id="IPR006680">
    <property type="entry name" value="Amidohydro-rel"/>
</dbReference>
<keyword evidence="8" id="KW-1185">Reference proteome</keyword>
<accession>A0ABS5LAE5</accession>
<dbReference type="Gene3D" id="2.30.40.10">
    <property type="entry name" value="Urease, subunit C, domain 1"/>
    <property type="match status" value="1"/>
</dbReference>
<dbReference type="InterPro" id="IPR026912">
    <property type="entry name" value="Adenine_deam_C"/>
</dbReference>
<comment type="similarity">
    <text evidence="1">Belongs to the metallo-dependent hydrolases superfamily. Adenine deaminase family.</text>
</comment>
<evidence type="ECO:0000313" key="8">
    <source>
        <dbReference type="Proteomes" id="UP000682403"/>
    </source>
</evidence>
<dbReference type="Gene3D" id="3.20.20.140">
    <property type="entry name" value="Metal-dependent hydrolases"/>
    <property type="match status" value="1"/>
</dbReference>
<dbReference type="SUPFAM" id="SSF51556">
    <property type="entry name" value="Metallo-dependent hydrolases"/>
    <property type="match status" value="1"/>
</dbReference>
<feature type="domain" description="Adenine deaminase C-terminal" evidence="6">
    <location>
        <begin position="427"/>
        <end position="571"/>
    </location>
</feature>
<comment type="catalytic activity">
    <reaction evidence="4">
        <text>adenine + H2O + H(+) = hypoxanthine + NH4(+)</text>
        <dbReference type="Rhea" id="RHEA:23688"/>
        <dbReference type="ChEBI" id="CHEBI:15377"/>
        <dbReference type="ChEBI" id="CHEBI:15378"/>
        <dbReference type="ChEBI" id="CHEBI:16708"/>
        <dbReference type="ChEBI" id="CHEBI:17368"/>
        <dbReference type="ChEBI" id="CHEBI:28938"/>
        <dbReference type="EC" id="3.5.4.2"/>
    </reaction>
</comment>
<dbReference type="PANTHER" id="PTHR11113">
    <property type="entry name" value="N-ACETYLGLUCOSAMINE-6-PHOSPHATE DEACETYLASE"/>
    <property type="match status" value="1"/>
</dbReference>
<dbReference type="Proteomes" id="UP000682403">
    <property type="component" value="Unassembled WGS sequence"/>
</dbReference>
<comment type="caution">
    <text evidence="7">The sequence shown here is derived from an EMBL/GenBank/DDBJ whole genome shotgun (WGS) entry which is preliminary data.</text>
</comment>